<comment type="caution">
    <text evidence="3">The sequence shown here is derived from an EMBL/GenBank/DDBJ whole genome shotgun (WGS) entry which is preliminary data.</text>
</comment>
<dbReference type="InterPro" id="IPR036582">
    <property type="entry name" value="Mao_N_sf"/>
</dbReference>
<dbReference type="AlphaFoldDB" id="A0A1T2X5W6"/>
<dbReference type="InterPro" id="IPR012854">
    <property type="entry name" value="Cu_amine_oxidase-like_N"/>
</dbReference>
<keyword evidence="1" id="KW-0732">Signal</keyword>
<dbReference type="Gene3D" id="3.30.457.10">
    <property type="entry name" value="Copper amine oxidase-like, N-terminal domain"/>
    <property type="match status" value="1"/>
</dbReference>
<dbReference type="InterPro" id="IPR009091">
    <property type="entry name" value="RCC1/BLIP-II"/>
</dbReference>
<dbReference type="STRING" id="1324314.BVG16_22100"/>
<dbReference type="RefSeq" id="WP_078501362.1">
    <property type="nucleotide sequence ID" value="NZ_MSZX01000009.1"/>
</dbReference>
<sequence>MKKWMTILGLCSLIFFSAVSTFATEASAASKVVYFEPNSLVKSDGTFWIWGGNQSVPTQIPELDQVEHSFLDLFVEKKDKTVWYWEQSSSSTVQMKQIKGLKDLVDLYPGSSEAVAVDREGKVYVLPTKSGTYIPQFDDVVPIAGLDDVIQVTNYWEQESNVLRWLFLKKDGSVWTNTGTTLDMFQPIPSLVRITAIDQNMALHQNGSVWLLPRDSFGSAVQTQGLPSIQRIASNGNTYLAIDEQSNLWFWGVSITGFSDGTTYHEQAVPVLLTTMKEVKEARIVERSIVALTKNGQVWTTSIDRETMPSNPTFTQIASGIAQIKTSNRHMIMQKNDGTLWGWGINKNAQLGSGDYEFQHDKPVAVQKPITVGLNGEAIPLTSGVILRNGQAFIPLRSVFGKMGADVVWDEASKTVTVSQSKDRNTLVKIQIQYKTGQATLNGQPVKLPNTPFIISGTGYLPLRFISENLGAKVEWKANDDHIAITMKE</sequence>
<reference evidence="3 4" key="1">
    <citation type="submission" date="2017-01" db="EMBL/GenBank/DDBJ databases">
        <title>Genome analysis of Paenibacillus selenitrireducens ES3-24.</title>
        <authorList>
            <person name="Xu D."/>
            <person name="Yao R."/>
            <person name="Zheng S."/>
        </authorList>
    </citation>
    <scope>NUCLEOTIDE SEQUENCE [LARGE SCALE GENOMIC DNA]</scope>
    <source>
        <strain evidence="3 4">ES3-24</strain>
    </source>
</reference>
<dbReference type="Proteomes" id="UP000190188">
    <property type="component" value="Unassembled WGS sequence"/>
</dbReference>
<evidence type="ECO:0000259" key="2">
    <source>
        <dbReference type="Pfam" id="PF07833"/>
    </source>
</evidence>
<feature type="chain" id="PRO_5039561130" description="Copper amine oxidase-like N-terminal domain-containing protein" evidence="1">
    <location>
        <begin position="24"/>
        <end position="489"/>
    </location>
</feature>
<evidence type="ECO:0000313" key="4">
    <source>
        <dbReference type="Proteomes" id="UP000190188"/>
    </source>
</evidence>
<organism evidence="3 4">
    <name type="scientific">Paenibacillus selenitireducens</name>
    <dbReference type="NCBI Taxonomy" id="1324314"/>
    <lineage>
        <taxon>Bacteria</taxon>
        <taxon>Bacillati</taxon>
        <taxon>Bacillota</taxon>
        <taxon>Bacilli</taxon>
        <taxon>Bacillales</taxon>
        <taxon>Paenibacillaceae</taxon>
        <taxon>Paenibacillus</taxon>
    </lineage>
</organism>
<dbReference type="OrthoDB" id="27389at2"/>
<evidence type="ECO:0000256" key="1">
    <source>
        <dbReference type="SAM" id="SignalP"/>
    </source>
</evidence>
<dbReference type="PANTHER" id="PTHR45982:SF1">
    <property type="entry name" value="REGULATOR OF CHROMOSOME CONDENSATION"/>
    <property type="match status" value="1"/>
</dbReference>
<feature type="domain" description="Copper amine oxidase-like N-terminal" evidence="2">
    <location>
        <begin position="374"/>
        <end position="483"/>
    </location>
</feature>
<dbReference type="EMBL" id="MSZX01000009">
    <property type="protein sequence ID" value="OPA75291.1"/>
    <property type="molecule type" value="Genomic_DNA"/>
</dbReference>
<feature type="signal peptide" evidence="1">
    <location>
        <begin position="1"/>
        <end position="23"/>
    </location>
</feature>
<proteinExistence type="predicted"/>
<gene>
    <name evidence="3" type="ORF">BVG16_22100</name>
</gene>
<dbReference type="Pfam" id="PF07833">
    <property type="entry name" value="Cu_amine_oxidN1"/>
    <property type="match status" value="1"/>
</dbReference>
<dbReference type="Gene3D" id="2.130.10.30">
    <property type="entry name" value="Regulator of chromosome condensation 1/beta-lactamase-inhibitor protein II"/>
    <property type="match status" value="1"/>
</dbReference>
<dbReference type="InterPro" id="IPR051553">
    <property type="entry name" value="Ran_GTPase-activating"/>
</dbReference>
<dbReference type="PANTHER" id="PTHR45982">
    <property type="entry name" value="REGULATOR OF CHROMOSOME CONDENSATION"/>
    <property type="match status" value="1"/>
</dbReference>
<evidence type="ECO:0000313" key="3">
    <source>
        <dbReference type="EMBL" id="OPA75291.1"/>
    </source>
</evidence>
<dbReference type="SUPFAM" id="SSF55383">
    <property type="entry name" value="Copper amine oxidase, domain N"/>
    <property type="match status" value="1"/>
</dbReference>
<keyword evidence="4" id="KW-1185">Reference proteome</keyword>
<protein>
    <recommendedName>
        <fullName evidence="2">Copper amine oxidase-like N-terminal domain-containing protein</fullName>
    </recommendedName>
</protein>
<dbReference type="SUPFAM" id="SSF50985">
    <property type="entry name" value="RCC1/BLIP-II"/>
    <property type="match status" value="1"/>
</dbReference>
<name>A0A1T2X5W6_9BACL</name>
<accession>A0A1T2X5W6</accession>